<evidence type="ECO:0000313" key="1">
    <source>
        <dbReference type="EMBL" id="TQE05637.1"/>
    </source>
</evidence>
<organism evidence="1 2">
    <name type="scientific">Malus baccata</name>
    <name type="common">Siberian crab apple</name>
    <name type="synonym">Pyrus baccata</name>
    <dbReference type="NCBI Taxonomy" id="106549"/>
    <lineage>
        <taxon>Eukaryota</taxon>
        <taxon>Viridiplantae</taxon>
        <taxon>Streptophyta</taxon>
        <taxon>Embryophyta</taxon>
        <taxon>Tracheophyta</taxon>
        <taxon>Spermatophyta</taxon>
        <taxon>Magnoliopsida</taxon>
        <taxon>eudicotyledons</taxon>
        <taxon>Gunneridae</taxon>
        <taxon>Pentapetalae</taxon>
        <taxon>rosids</taxon>
        <taxon>fabids</taxon>
        <taxon>Rosales</taxon>
        <taxon>Rosaceae</taxon>
        <taxon>Amygdaloideae</taxon>
        <taxon>Maleae</taxon>
        <taxon>Malus</taxon>
    </lineage>
</organism>
<dbReference type="AlphaFoldDB" id="A0A540N3L1"/>
<protein>
    <submittedName>
        <fullName evidence="1">Uncharacterized protein</fullName>
    </submittedName>
</protein>
<gene>
    <name evidence="1" type="ORF">C1H46_008770</name>
</gene>
<keyword evidence="2" id="KW-1185">Reference proteome</keyword>
<dbReference type="Proteomes" id="UP000315295">
    <property type="component" value="Unassembled WGS sequence"/>
</dbReference>
<accession>A0A540N3L1</accession>
<evidence type="ECO:0000313" key="2">
    <source>
        <dbReference type="Proteomes" id="UP000315295"/>
    </source>
</evidence>
<dbReference type="EMBL" id="VIEB01000118">
    <property type="protein sequence ID" value="TQE05637.1"/>
    <property type="molecule type" value="Genomic_DNA"/>
</dbReference>
<sequence>MAVTVRVEGPRGKRHHRRKSFLLTPLDKQRRLCEPTAIAHDPLLPVYGALSYPVQELLTLTSNIPIRFLHRPYYFSWRLPRSRPGYQKCHRLSRLPALQFVSIGCREPAEATNNVAENNELSLGDFEEVVAAVAVVGGNGVQGMEGDEEKVVEGGGYA</sequence>
<proteinExistence type="predicted"/>
<reference evidence="1 2" key="1">
    <citation type="journal article" date="2019" name="G3 (Bethesda)">
        <title>Sequencing of a Wild Apple (Malus baccata) Genome Unravels the Differences Between Cultivated and Wild Apple Species Regarding Disease Resistance and Cold Tolerance.</title>
        <authorList>
            <person name="Chen X."/>
        </authorList>
    </citation>
    <scope>NUCLEOTIDE SEQUENCE [LARGE SCALE GENOMIC DNA]</scope>
    <source>
        <strain evidence="2">cv. Shandingzi</strain>
        <tissue evidence="1">Leaves</tissue>
    </source>
</reference>
<name>A0A540N3L1_MALBA</name>
<comment type="caution">
    <text evidence="1">The sequence shown here is derived from an EMBL/GenBank/DDBJ whole genome shotgun (WGS) entry which is preliminary data.</text>
</comment>